<sequence>MPSKRFLEQVFRTGGVPEFTFVEPPNFNDIFLDLRTPGKPLIIEGQSGTGKTTCVTKALDRLGAGGDVHTLNARKPEDLIVIRKIISDRMPGTFLIDDFHRLDINLQQSLGDLAKIAAEQPEFDATLPKLVLIGINQIGSELIHVVPDLAKRLGIHKIQAGRLKDINHLIESGCRELNIKLDHPELIYQESQGDYWLSQQLCQTLCSANGITETTDVEKTITVDLADLRSRVVTRLRASYHEGVKEFCRGTRFRPSNDPYFKLLKAIGEQVTSTVDLEELANSNADVRGSINNIKAHRLNVLLSEKPICEKLFYYNSDSKNFAIEDPALFYYIKHLSWDDLRTDCGFRIAAKNYDFDFAISFAGINRELAKCIADNVEVLDASIFFDEYFETNFLGKAWNAKFQEIFAEKCRLVVCLLDNEYLERIWPTFERECFLPRVPLEEVIPIYLDDTKFVGIPSDTVGIKYTVDLANPRWQEDVIDKIVFRLLERLD</sequence>
<accession>A0A7Y9PGQ5</accession>
<dbReference type="InterPro" id="IPR003593">
    <property type="entry name" value="AAA+_ATPase"/>
</dbReference>
<feature type="domain" description="AAA+ ATPase" evidence="1">
    <location>
        <begin position="37"/>
        <end position="164"/>
    </location>
</feature>
<dbReference type="InterPro" id="IPR027417">
    <property type="entry name" value="P-loop_NTPase"/>
</dbReference>
<dbReference type="SUPFAM" id="SSF52200">
    <property type="entry name" value="Toll/Interleukin receptor TIR domain"/>
    <property type="match status" value="1"/>
</dbReference>
<dbReference type="EMBL" id="JACCCW010000001">
    <property type="protein sequence ID" value="NYF78828.1"/>
    <property type="molecule type" value="Genomic_DNA"/>
</dbReference>
<dbReference type="Proteomes" id="UP000589520">
    <property type="component" value="Unassembled WGS sequence"/>
</dbReference>
<reference evidence="2 3" key="1">
    <citation type="submission" date="2020-07" db="EMBL/GenBank/DDBJ databases">
        <title>Genomic Encyclopedia of Type Strains, Phase IV (KMG-V): Genome sequencing to study the core and pangenomes of soil and plant-associated prokaryotes.</title>
        <authorList>
            <person name="Whitman W."/>
        </authorList>
    </citation>
    <scope>NUCLEOTIDE SEQUENCE [LARGE SCALE GENOMIC DNA]</scope>
    <source>
        <strain evidence="2 3">X4EP2</strain>
    </source>
</reference>
<dbReference type="InterPro" id="IPR035897">
    <property type="entry name" value="Toll_tir_struct_dom_sf"/>
</dbReference>
<dbReference type="SUPFAM" id="SSF52540">
    <property type="entry name" value="P-loop containing nucleoside triphosphate hydrolases"/>
    <property type="match status" value="1"/>
</dbReference>
<dbReference type="SMART" id="SM00382">
    <property type="entry name" value="AAA"/>
    <property type="match status" value="1"/>
</dbReference>
<dbReference type="AlphaFoldDB" id="A0A7Y9PGQ5"/>
<proteinExistence type="predicted"/>
<dbReference type="Gene3D" id="3.40.50.10140">
    <property type="entry name" value="Toll/interleukin-1 receptor homology (TIR) domain"/>
    <property type="match status" value="1"/>
</dbReference>
<keyword evidence="3" id="KW-1185">Reference proteome</keyword>
<dbReference type="Gene3D" id="3.40.50.300">
    <property type="entry name" value="P-loop containing nucleotide triphosphate hydrolases"/>
    <property type="match status" value="1"/>
</dbReference>
<evidence type="ECO:0000313" key="3">
    <source>
        <dbReference type="Proteomes" id="UP000589520"/>
    </source>
</evidence>
<evidence type="ECO:0000259" key="1">
    <source>
        <dbReference type="SMART" id="SM00382"/>
    </source>
</evidence>
<gene>
    <name evidence="2" type="ORF">HDF17_001115</name>
</gene>
<comment type="caution">
    <text evidence="2">The sequence shown here is derived from an EMBL/GenBank/DDBJ whole genome shotgun (WGS) entry which is preliminary data.</text>
</comment>
<protein>
    <recommendedName>
        <fullName evidence="1">AAA+ ATPase domain-containing protein</fullName>
    </recommendedName>
</protein>
<dbReference type="RefSeq" id="WP_179488577.1">
    <property type="nucleotide sequence ID" value="NZ_JACCCW010000001.1"/>
</dbReference>
<evidence type="ECO:0000313" key="2">
    <source>
        <dbReference type="EMBL" id="NYF78828.1"/>
    </source>
</evidence>
<organism evidence="2 3">
    <name type="scientific">Granulicella arctica</name>
    <dbReference type="NCBI Taxonomy" id="940613"/>
    <lineage>
        <taxon>Bacteria</taxon>
        <taxon>Pseudomonadati</taxon>
        <taxon>Acidobacteriota</taxon>
        <taxon>Terriglobia</taxon>
        <taxon>Terriglobales</taxon>
        <taxon>Acidobacteriaceae</taxon>
        <taxon>Granulicella</taxon>
    </lineage>
</organism>
<name>A0A7Y9PGQ5_9BACT</name>